<feature type="region of interest" description="Disordered" evidence="7">
    <location>
        <begin position="766"/>
        <end position="793"/>
    </location>
</feature>
<dbReference type="InterPro" id="IPR032880">
    <property type="entry name" value="CSC1/OSCA1-like_N"/>
</dbReference>
<evidence type="ECO:0008006" key="15">
    <source>
        <dbReference type="Google" id="ProtNLM"/>
    </source>
</evidence>
<dbReference type="InterPro" id="IPR027815">
    <property type="entry name" value="CSC1/OSCA1-like_cyt"/>
</dbReference>
<dbReference type="InterPro" id="IPR045122">
    <property type="entry name" value="Csc1-like"/>
</dbReference>
<evidence type="ECO:0000259" key="9">
    <source>
        <dbReference type="Pfam" id="PF02714"/>
    </source>
</evidence>
<accession>A0ABP0ZV61</accession>
<comment type="subcellular location">
    <subcellularLocation>
        <location evidence="1">Membrane</location>
        <topology evidence="1">Multi-pass membrane protein</topology>
    </subcellularLocation>
</comment>
<evidence type="ECO:0000256" key="6">
    <source>
        <dbReference type="ARBA" id="ARBA00023136"/>
    </source>
</evidence>
<dbReference type="PANTHER" id="PTHR13018:SF20">
    <property type="entry name" value="SPORULATION-SPECIFIC PROTEIN 75"/>
    <property type="match status" value="1"/>
</dbReference>
<dbReference type="EMBL" id="OZ022410">
    <property type="protein sequence ID" value="CAK9441291.1"/>
    <property type="molecule type" value="Genomic_DNA"/>
</dbReference>
<dbReference type="Pfam" id="PF13967">
    <property type="entry name" value="RSN1_TM"/>
    <property type="match status" value="1"/>
</dbReference>
<feature type="transmembrane region" description="Helical" evidence="8">
    <location>
        <begin position="580"/>
        <end position="598"/>
    </location>
</feature>
<gene>
    <name evidence="13" type="ORF">LODBEIA_P51600</name>
</gene>
<feature type="transmembrane region" description="Helical" evidence="8">
    <location>
        <begin position="494"/>
        <end position="514"/>
    </location>
</feature>
<dbReference type="InterPro" id="IPR022257">
    <property type="entry name" value="PHM7_ext"/>
</dbReference>
<feature type="domain" description="CSC1/OSCA1-like 7TM region" evidence="9">
    <location>
        <begin position="440"/>
        <end position="714"/>
    </location>
</feature>
<dbReference type="Pfam" id="PF14703">
    <property type="entry name" value="PHM7_cyt"/>
    <property type="match status" value="1"/>
</dbReference>
<feature type="domain" description="10TM putative phosphate transporter extracellular tail" evidence="10">
    <location>
        <begin position="791"/>
        <end position="869"/>
    </location>
</feature>
<keyword evidence="6 8" id="KW-0472">Membrane</keyword>
<keyword evidence="14" id="KW-1185">Reference proteome</keyword>
<evidence type="ECO:0000256" key="2">
    <source>
        <dbReference type="ARBA" id="ARBA00007779"/>
    </source>
</evidence>
<protein>
    <recommendedName>
        <fullName evidence="15">DUF221-domain-containing protein</fullName>
    </recommendedName>
</protein>
<evidence type="ECO:0000256" key="7">
    <source>
        <dbReference type="SAM" id="MobiDB-lite"/>
    </source>
</evidence>
<comment type="similarity">
    <text evidence="2">Belongs to the CSC1 (TC 1.A.17) family.</text>
</comment>
<dbReference type="Pfam" id="PF12621">
    <property type="entry name" value="PHM7_ext"/>
    <property type="match status" value="1"/>
</dbReference>
<evidence type="ECO:0000313" key="14">
    <source>
        <dbReference type="Proteomes" id="UP001497383"/>
    </source>
</evidence>
<evidence type="ECO:0000259" key="10">
    <source>
        <dbReference type="Pfam" id="PF12621"/>
    </source>
</evidence>
<feature type="transmembrane region" description="Helical" evidence="8">
    <location>
        <begin position="728"/>
        <end position="748"/>
    </location>
</feature>
<keyword evidence="3" id="KW-0813">Transport</keyword>
<evidence type="ECO:0000256" key="5">
    <source>
        <dbReference type="ARBA" id="ARBA00022989"/>
    </source>
</evidence>
<keyword evidence="4 8" id="KW-0812">Transmembrane</keyword>
<feature type="transmembrane region" description="Helical" evidence="8">
    <location>
        <begin position="49"/>
        <end position="71"/>
    </location>
</feature>
<feature type="domain" description="CSC1/OSCA1-like N-terminal transmembrane" evidence="11">
    <location>
        <begin position="50"/>
        <end position="200"/>
    </location>
</feature>
<evidence type="ECO:0000256" key="4">
    <source>
        <dbReference type="ARBA" id="ARBA00022692"/>
    </source>
</evidence>
<proteinExistence type="inferred from homology"/>
<dbReference type="PANTHER" id="PTHR13018">
    <property type="entry name" value="PROBABLE MEMBRANE PROTEIN DUF221-RELATED"/>
    <property type="match status" value="1"/>
</dbReference>
<feature type="transmembrane region" description="Helical" evidence="8">
    <location>
        <begin position="441"/>
        <end position="474"/>
    </location>
</feature>
<evidence type="ECO:0000256" key="3">
    <source>
        <dbReference type="ARBA" id="ARBA00022448"/>
    </source>
</evidence>
<feature type="transmembrane region" description="Helical" evidence="8">
    <location>
        <begin position="695"/>
        <end position="716"/>
    </location>
</feature>
<dbReference type="Pfam" id="PF02714">
    <property type="entry name" value="RSN1_7TM"/>
    <property type="match status" value="1"/>
</dbReference>
<dbReference type="GeneID" id="92210356"/>
<reference evidence="13 14" key="1">
    <citation type="submission" date="2024-03" db="EMBL/GenBank/DDBJ databases">
        <authorList>
            <person name="Brejova B."/>
        </authorList>
    </citation>
    <scope>NUCLEOTIDE SEQUENCE [LARGE SCALE GENOMIC DNA]</scope>
    <source>
        <strain evidence="13 14">CBS 14171</strain>
    </source>
</reference>
<dbReference type="RefSeq" id="XP_066832098.1">
    <property type="nucleotide sequence ID" value="XM_066975462.1"/>
</dbReference>
<evidence type="ECO:0000259" key="11">
    <source>
        <dbReference type="Pfam" id="PF13967"/>
    </source>
</evidence>
<evidence type="ECO:0000313" key="13">
    <source>
        <dbReference type="EMBL" id="CAK9441291.1"/>
    </source>
</evidence>
<evidence type="ECO:0000256" key="8">
    <source>
        <dbReference type="SAM" id="Phobius"/>
    </source>
</evidence>
<feature type="domain" description="CSC1/OSCA1-like cytosolic" evidence="12">
    <location>
        <begin position="223"/>
        <end position="427"/>
    </location>
</feature>
<dbReference type="InterPro" id="IPR003864">
    <property type="entry name" value="CSC1/OSCA1-like_7TM"/>
</dbReference>
<evidence type="ECO:0000259" key="12">
    <source>
        <dbReference type="Pfam" id="PF14703"/>
    </source>
</evidence>
<feature type="transmembrane region" description="Helical" evidence="8">
    <location>
        <begin position="179"/>
        <end position="199"/>
    </location>
</feature>
<feature type="transmembrane region" description="Helical" evidence="8">
    <location>
        <begin position="534"/>
        <end position="560"/>
    </location>
</feature>
<evidence type="ECO:0000256" key="1">
    <source>
        <dbReference type="ARBA" id="ARBA00004141"/>
    </source>
</evidence>
<sequence length="871" mass="101126">MSSFDNQHYEYRKLTRTYMDFFYSDKFTKFLNTTQTGSAHSSHGIDFPIFMKTMFTSICFCTIQLTLFCLLRSVFNFLYQPRCFCVPVNERMEVLPRGFVKWIIPTLKSSINTYLSLGLDAYFFVRFISVLSLFFLLIGSINMLVLIPINFTGNSAEFTAQGLDKLSLSNIANCNVARLNAHFIMGLLTIVVFHWLIIYEFQSFVIIRQSYLLSESHKSSIMARTLLIFNVPEYLQDEKVLRDLFHIVPGGVGNIWHVFDFERIEHQVAKAKVALKILEKSQIEALRRYYPFKWSNNPKAGQNKKKIKKLSKDVFFYPPIFCDLIRIPQIDRSFQLNLPGWLRIFTLQKRISTLNWALDTLKQSQLIIDEEKSKMATNQLKRHNKVFIEFSDHRGACIANQCLLSQSQGCLDKTLVEVHPQDIIWRNVSRTDGVGCKFEKYLVTILFISIIVLYVIPVSLIHSLSQIPVLIHIMPFLKWIYHFPEEARQTISGFLPSILLTILTEIVMVTFRFLTYFKGKATGCEVEIDLQKWFFAFLFVQQFLVVTISSSVTVICKQIIDQPTSIPILLATNLPKSATFFFQYICLRAFAFCGSNFLRISQLVLTNSYYKWKDVTPRQQFTRITSLPQIKWGTTFAIYSIYACIGISYSIISPLISIFIIFFLNLSILYYKYALKYVYSHINPSETLGRLYPNALLHLYTGIYCLECCLIGVFFLSKDSSGRYAMRIQGWIMTGVLFVTIFCNNLIYSRYLPYFSNLPILSDKPYRDNKKTDEPTPNSEDHHDHDHDHDHDHHEMTAANHTLLYLHPAFKYETPIVWLPKDPNGYTELQIQEIESKSDFIKGETSGAEVQITKFLKNLKMTISEAPPDYR</sequence>
<organism evidence="13 14">
    <name type="scientific">Lodderomyces beijingensis</name>
    <dbReference type="NCBI Taxonomy" id="1775926"/>
    <lineage>
        <taxon>Eukaryota</taxon>
        <taxon>Fungi</taxon>
        <taxon>Dikarya</taxon>
        <taxon>Ascomycota</taxon>
        <taxon>Saccharomycotina</taxon>
        <taxon>Pichiomycetes</taxon>
        <taxon>Debaryomycetaceae</taxon>
        <taxon>Candida/Lodderomyces clade</taxon>
        <taxon>Lodderomyces</taxon>
    </lineage>
</organism>
<name>A0ABP0ZV61_9ASCO</name>
<keyword evidence="5 8" id="KW-1133">Transmembrane helix</keyword>
<dbReference type="Proteomes" id="UP001497383">
    <property type="component" value="Chromosome 6"/>
</dbReference>
<feature type="transmembrane region" description="Helical" evidence="8">
    <location>
        <begin position="123"/>
        <end position="149"/>
    </location>
</feature>